<dbReference type="PRINTS" id="PR00909">
    <property type="entry name" value="SPERMDNBNDNG"/>
</dbReference>
<gene>
    <name evidence="5" type="ORF">NEA10_11275</name>
</gene>
<organism evidence="5 6">
    <name type="scientific">Phormidium yuhuli AB48</name>
    <dbReference type="NCBI Taxonomy" id="2940671"/>
    <lineage>
        <taxon>Bacteria</taxon>
        <taxon>Bacillati</taxon>
        <taxon>Cyanobacteriota</taxon>
        <taxon>Cyanophyceae</taxon>
        <taxon>Oscillatoriophycideae</taxon>
        <taxon>Oscillatoriales</taxon>
        <taxon>Oscillatoriaceae</taxon>
        <taxon>Phormidium</taxon>
        <taxon>Phormidium yuhuli</taxon>
    </lineage>
</organism>
<evidence type="ECO:0000256" key="4">
    <source>
        <dbReference type="ARBA" id="ARBA00022764"/>
    </source>
</evidence>
<protein>
    <submittedName>
        <fullName evidence="5">Extracellular solute-binding protein</fullName>
    </submittedName>
</protein>
<dbReference type="SUPFAM" id="SSF53850">
    <property type="entry name" value="Periplasmic binding protein-like II"/>
    <property type="match status" value="1"/>
</dbReference>
<accession>A0ABY5AJX3</accession>
<proteinExistence type="predicted"/>
<evidence type="ECO:0000256" key="1">
    <source>
        <dbReference type="ARBA" id="ARBA00004418"/>
    </source>
</evidence>
<dbReference type="Proteomes" id="UP001056708">
    <property type="component" value="Chromosome"/>
</dbReference>
<keyword evidence="4" id="KW-0574">Periplasm</keyword>
<dbReference type="EMBL" id="CP098611">
    <property type="protein sequence ID" value="USR89473.1"/>
    <property type="molecule type" value="Genomic_DNA"/>
</dbReference>
<evidence type="ECO:0000313" key="6">
    <source>
        <dbReference type="Proteomes" id="UP001056708"/>
    </source>
</evidence>
<dbReference type="RefSeq" id="WP_252660013.1">
    <property type="nucleotide sequence ID" value="NZ_CP098611.1"/>
</dbReference>
<dbReference type="PANTHER" id="PTHR30222:SF17">
    <property type="entry name" value="SPERMIDINE_PUTRESCINE-BINDING PERIPLASMIC PROTEIN"/>
    <property type="match status" value="1"/>
</dbReference>
<evidence type="ECO:0000256" key="3">
    <source>
        <dbReference type="ARBA" id="ARBA00022729"/>
    </source>
</evidence>
<name>A0ABY5AJX3_9CYAN</name>
<dbReference type="Pfam" id="PF13343">
    <property type="entry name" value="SBP_bac_6"/>
    <property type="match status" value="1"/>
</dbReference>
<reference evidence="5" key="1">
    <citation type="submission" date="2022-06" db="EMBL/GenBank/DDBJ databases">
        <title>Genome sequence of Phormidium yuhuli AB48 isolated from an industrial photobioreactor environment.</title>
        <authorList>
            <person name="Qiu Y."/>
            <person name="Noonan A.J.C."/>
            <person name="Dofher K."/>
            <person name="Koch M."/>
            <person name="Kieft B."/>
            <person name="Lin X."/>
            <person name="Ziels R.M."/>
            <person name="Hallam S.J."/>
        </authorList>
    </citation>
    <scope>NUCLEOTIDE SEQUENCE</scope>
    <source>
        <strain evidence="5">AB48</strain>
    </source>
</reference>
<keyword evidence="3" id="KW-0732">Signal</keyword>
<dbReference type="Gene3D" id="3.40.190.10">
    <property type="entry name" value="Periplasmic binding protein-like II"/>
    <property type="match status" value="2"/>
</dbReference>
<evidence type="ECO:0000313" key="5">
    <source>
        <dbReference type="EMBL" id="USR89473.1"/>
    </source>
</evidence>
<dbReference type="PANTHER" id="PTHR30222">
    <property type="entry name" value="SPERMIDINE/PUTRESCINE-BINDING PERIPLASMIC PROTEIN"/>
    <property type="match status" value="1"/>
</dbReference>
<evidence type="ECO:0000256" key="2">
    <source>
        <dbReference type="ARBA" id="ARBA00022448"/>
    </source>
</evidence>
<keyword evidence="6" id="KW-1185">Reference proteome</keyword>
<keyword evidence="2" id="KW-0813">Transport</keyword>
<comment type="subcellular location">
    <subcellularLocation>
        <location evidence="1">Periplasm</location>
    </subcellularLocation>
</comment>
<dbReference type="InterPro" id="IPR001188">
    <property type="entry name" value="Sperm_putr-bd"/>
</dbReference>
<sequence>MITNAALSVSRRSLLTGAIALGVAQLLTGCQTASDQHLMVTFLRDAIPPPMLGEFRRVLEHRVNLDFSAEPQLEDLFEALVRWQHQEDDESENGSGWRPWGRSPQIPELTLLGHSWLPRAIEGGLLQPLDSQAWDNWGNLPQTPIPWRDLARQGDRLWGAPYRWGTTVIVYRKDRFDRLGWTPQDWSDLWREELRGRVALLDSPREVIGLTLKKLGHSYNHESPQDVPELFEELQALQEQLLFYSSTAFQQPLLRGDIWVAQGYSRDILAIPRYGRQLAAVVPQSGTALWADYWVRPARATVGRLSDRWIDFCWRPRIAEQLSLLGFAASPQVLGTAEADLPEALRTNPVLLPEGDRLQRSEFIELDLGEASLSQYRQIWEQLRGGGNRQ</sequence>